<evidence type="ECO:0000256" key="5">
    <source>
        <dbReference type="ARBA" id="ARBA00022723"/>
    </source>
</evidence>
<dbReference type="GO" id="GO:0003824">
    <property type="term" value="F:catalytic activity"/>
    <property type="evidence" value="ECO:0007669"/>
    <property type="project" value="InterPro"/>
</dbReference>
<evidence type="ECO:0000256" key="3">
    <source>
        <dbReference type="ARBA" id="ARBA00022679"/>
    </source>
</evidence>
<dbReference type="GO" id="GO:0051539">
    <property type="term" value="F:4 iron, 4 sulfur cluster binding"/>
    <property type="evidence" value="ECO:0007669"/>
    <property type="project" value="UniProtKB-KW"/>
</dbReference>
<dbReference type="Pfam" id="PF02310">
    <property type="entry name" value="B12-binding"/>
    <property type="match status" value="1"/>
</dbReference>
<dbReference type="STRING" id="37625.SAMN05660420_00215"/>
<keyword evidence="5" id="KW-0479">Metal-binding</keyword>
<dbReference type="CDD" id="cd02068">
    <property type="entry name" value="radical_SAM_B12_BD"/>
    <property type="match status" value="1"/>
</dbReference>
<keyword evidence="3" id="KW-0808">Transferase</keyword>
<dbReference type="RefSeq" id="WP_092344082.1">
    <property type="nucleotide sequence ID" value="NZ_FNQN01000001.1"/>
</dbReference>
<keyword evidence="2" id="KW-0489">Methyltransferase</keyword>
<evidence type="ECO:0000259" key="9">
    <source>
        <dbReference type="PROSITE" id="PS51918"/>
    </source>
</evidence>
<dbReference type="Pfam" id="PF04055">
    <property type="entry name" value="Radical_SAM"/>
    <property type="match status" value="1"/>
</dbReference>
<evidence type="ECO:0000256" key="6">
    <source>
        <dbReference type="ARBA" id="ARBA00023004"/>
    </source>
</evidence>
<evidence type="ECO:0000256" key="7">
    <source>
        <dbReference type="ARBA" id="ARBA00023014"/>
    </source>
</evidence>
<accession>A0A1H3VS50</accession>
<proteinExistence type="predicted"/>
<dbReference type="GO" id="GO:0046872">
    <property type="term" value="F:metal ion binding"/>
    <property type="evidence" value="ECO:0007669"/>
    <property type="project" value="UniProtKB-KW"/>
</dbReference>
<comment type="cofactor">
    <cofactor evidence="1">
        <name>[4Fe-4S] cluster</name>
        <dbReference type="ChEBI" id="CHEBI:49883"/>
    </cofactor>
</comment>
<protein>
    <submittedName>
        <fullName evidence="10">Radical SAM superfamily enzyme YgiQ, UPF0313 family</fullName>
    </submittedName>
</protein>
<gene>
    <name evidence="10" type="ORF">SAMN05660420_00215</name>
</gene>
<dbReference type="AlphaFoldDB" id="A0A1H3VS50"/>
<dbReference type="InterPro" id="IPR051198">
    <property type="entry name" value="BchE-like"/>
</dbReference>
<evidence type="ECO:0000256" key="4">
    <source>
        <dbReference type="ARBA" id="ARBA00022691"/>
    </source>
</evidence>
<dbReference type="PROSITE" id="PS51918">
    <property type="entry name" value="RADICAL_SAM"/>
    <property type="match status" value="1"/>
</dbReference>
<keyword evidence="4" id="KW-0949">S-adenosyl-L-methionine</keyword>
<name>A0A1H3VS50_9BACT</name>
<dbReference type="SUPFAM" id="SSF102114">
    <property type="entry name" value="Radical SAM enzymes"/>
    <property type="match status" value="1"/>
</dbReference>
<evidence type="ECO:0000256" key="1">
    <source>
        <dbReference type="ARBA" id="ARBA00001966"/>
    </source>
</evidence>
<keyword evidence="7" id="KW-0411">Iron-sulfur</keyword>
<dbReference type="SFLD" id="SFLDS00029">
    <property type="entry name" value="Radical_SAM"/>
    <property type="match status" value="1"/>
</dbReference>
<sequence length="431" mass="48116">MRILLVNPPNCGRSIPEERYGITSLKQIFRGEPLALETLAGNLVEHVVQILDLKVDPEGLQHHLASFNPDLVGFTAMTCEANTVIKLAREVRQSCVAHIVVGGTHASTDPEFFNTEEIDWIVIGLGKQSLLELVNALEAGDDIAIPGVAHSSKGQKPLSWLPRKFNYDDLVNSAAPRYDLVADYRSQYTLESLGLKMGLVSSALGCPYDCNFCCIYPLTGGRYLTADIETVIRDIKTLEQTPVIRLVDANSFGNPAHAWKLADAIETAEIEKQYLADVRSDMVVRHPQLLKRWKEIGLRAVVIGFEEIDDSSLSQMNKENNAATNREAIAILHQIGLTIVGDFIISPDYTEQQFDRLNDFVTAQAIDLPMHTVLTPLPGTRLHQQLQHQIKIHDLDYYTLTNAVLPTRLNEELFYQRYASLLHQGHSNAKV</sequence>
<dbReference type="SMART" id="SM00729">
    <property type="entry name" value="Elp3"/>
    <property type="match status" value="1"/>
</dbReference>
<dbReference type="InterPro" id="IPR058240">
    <property type="entry name" value="rSAM_sf"/>
</dbReference>
<keyword evidence="6" id="KW-0408">Iron</keyword>
<dbReference type="InterPro" id="IPR034466">
    <property type="entry name" value="Methyltransferase_Class_B"/>
</dbReference>
<dbReference type="GO" id="GO:0031419">
    <property type="term" value="F:cobalamin binding"/>
    <property type="evidence" value="ECO:0007669"/>
    <property type="project" value="InterPro"/>
</dbReference>
<evidence type="ECO:0000259" key="8">
    <source>
        <dbReference type="PROSITE" id="PS51332"/>
    </source>
</evidence>
<dbReference type="SFLD" id="SFLDG01123">
    <property type="entry name" value="methyltransferase_(Class_B)"/>
    <property type="match status" value="1"/>
</dbReference>
<dbReference type="Gene3D" id="3.40.50.280">
    <property type="entry name" value="Cobalamin-binding domain"/>
    <property type="match status" value="1"/>
</dbReference>
<evidence type="ECO:0000313" key="10">
    <source>
        <dbReference type="EMBL" id="SDZ76928.1"/>
    </source>
</evidence>
<keyword evidence="11" id="KW-1185">Reference proteome</keyword>
<dbReference type="PROSITE" id="PS51332">
    <property type="entry name" value="B12_BINDING"/>
    <property type="match status" value="1"/>
</dbReference>
<dbReference type="Proteomes" id="UP000199409">
    <property type="component" value="Unassembled WGS sequence"/>
</dbReference>
<reference evidence="10 11" key="1">
    <citation type="submission" date="2016-10" db="EMBL/GenBank/DDBJ databases">
        <authorList>
            <person name="de Groot N.N."/>
        </authorList>
    </citation>
    <scope>NUCLEOTIDE SEQUENCE [LARGE SCALE GENOMIC DNA]</scope>
    <source>
        <strain evidence="10 11">DSM 7343</strain>
    </source>
</reference>
<dbReference type="SFLD" id="SFLDG01082">
    <property type="entry name" value="B12-binding_domain_containing"/>
    <property type="match status" value="1"/>
</dbReference>
<evidence type="ECO:0000256" key="2">
    <source>
        <dbReference type="ARBA" id="ARBA00022603"/>
    </source>
</evidence>
<dbReference type="OrthoDB" id="9762608at2"/>
<dbReference type="InterPro" id="IPR006638">
    <property type="entry name" value="Elp3/MiaA/NifB-like_rSAM"/>
</dbReference>
<dbReference type="InterPro" id="IPR006158">
    <property type="entry name" value="Cobalamin-bd"/>
</dbReference>
<dbReference type="PANTHER" id="PTHR43409">
    <property type="entry name" value="ANAEROBIC MAGNESIUM-PROTOPORPHYRIN IX MONOMETHYL ESTER CYCLASE-RELATED"/>
    <property type="match status" value="1"/>
</dbReference>
<evidence type="ECO:0000313" key="11">
    <source>
        <dbReference type="Proteomes" id="UP000199409"/>
    </source>
</evidence>
<dbReference type="InterPro" id="IPR023404">
    <property type="entry name" value="rSAM_horseshoe"/>
</dbReference>
<dbReference type="GO" id="GO:0005829">
    <property type="term" value="C:cytosol"/>
    <property type="evidence" value="ECO:0007669"/>
    <property type="project" value="TreeGrafter"/>
</dbReference>
<feature type="domain" description="B12-binding" evidence="8">
    <location>
        <begin position="19"/>
        <end position="144"/>
    </location>
</feature>
<feature type="domain" description="Radical SAM core" evidence="9">
    <location>
        <begin position="192"/>
        <end position="408"/>
    </location>
</feature>
<dbReference type="InterPro" id="IPR007197">
    <property type="entry name" value="rSAM"/>
</dbReference>
<dbReference type="EMBL" id="FNQN01000001">
    <property type="protein sequence ID" value="SDZ76928.1"/>
    <property type="molecule type" value="Genomic_DNA"/>
</dbReference>
<organism evidence="10 11">
    <name type="scientific">Desulfuromusa kysingii</name>
    <dbReference type="NCBI Taxonomy" id="37625"/>
    <lineage>
        <taxon>Bacteria</taxon>
        <taxon>Pseudomonadati</taxon>
        <taxon>Thermodesulfobacteriota</taxon>
        <taxon>Desulfuromonadia</taxon>
        <taxon>Desulfuromonadales</taxon>
        <taxon>Geopsychrobacteraceae</taxon>
        <taxon>Desulfuromusa</taxon>
    </lineage>
</organism>
<dbReference type="PANTHER" id="PTHR43409:SF7">
    <property type="entry name" value="BLL1977 PROTEIN"/>
    <property type="match status" value="1"/>
</dbReference>
<dbReference type="Gene3D" id="3.80.30.20">
    <property type="entry name" value="tm_1862 like domain"/>
    <property type="match status" value="1"/>
</dbReference>